<sequence>MKIIAVCGMGIGTSVLLKINAEKVLKMIGVDATVEAADMATARSAAFDAQIVLTTPELVESLRGLNAEIISIDHFFDLEELNTKLSKALL</sequence>
<keyword evidence="1" id="KW-0808">Transferase</keyword>
<dbReference type="Gene3D" id="3.40.50.2300">
    <property type="match status" value="1"/>
</dbReference>
<evidence type="ECO:0000256" key="1">
    <source>
        <dbReference type="ARBA" id="ARBA00022679"/>
    </source>
</evidence>
<gene>
    <name evidence="3" type="ORF">GM51_13355</name>
</gene>
<dbReference type="InterPro" id="IPR013011">
    <property type="entry name" value="PTS_EIIB_2"/>
</dbReference>
<feature type="domain" description="PTS EIIB type-2" evidence="2">
    <location>
        <begin position="1"/>
        <end position="90"/>
    </location>
</feature>
<organism evidence="3">
    <name type="scientific">freshwater metagenome</name>
    <dbReference type="NCBI Taxonomy" id="449393"/>
    <lineage>
        <taxon>unclassified sequences</taxon>
        <taxon>metagenomes</taxon>
        <taxon>ecological metagenomes</taxon>
    </lineage>
</organism>
<dbReference type="GO" id="GO:0008982">
    <property type="term" value="F:protein-N(PI)-phosphohistidine-sugar phosphotransferase activity"/>
    <property type="evidence" value="ECO:0007669"/>
    <property type="project" value="InterPro"/>
</dbReference>
<protein>
    <submittedName>
        <fullName evidence="3">PTS ascorbate transporter subunit IIB</fullName>
    </submittedName>
</protein>
<name>A0A094PWC1_9ZZZZ</name>
<dbReference type="SUPFAM" id="SSF52794">
    <property type="entry name" value="PTS system IIB component-like"/>
    <property type="match status" value="1"/>
</dbReference>
<dbReference type="Pfam" id="PF02302">
    <property type="entry name" value="PTS_IIB"/>
    <property type="match status" value="1"/>
</dbReference>
<dbReference type="InterPro" id="IPR036095">
    <property type="entry name" value="PTS_EIIB-like_sf"/>
</dbReference>
<dbReference type="GO" id="GO:0009401">
    <property type="term" value="P:phosphoenolpyruvate-dependent sugar phosphotransferase system"/>
    <property type="evidence" value="ECO:0007669"/>
    <property type="project" value="InterPro"/>
</dbReference>
<comment type="caution">
    <text evidence="3">The sequence shown here is derived from an EMBL/GenBank/DDBJ whole genome shotgun (WGS) entry which is preliminary data.</text>
</comment>
<dbReference type="EMBL" id="JNSL01000094">
    <property type="protein sequence ID" value="KGA16075.1"/>
    <property type="molecule type" value="Genomic_DNA"/>
</dbReference>
<dbReference type="PROSITE" id="PS51099">
    <property type="entry name" value="PTS_EIIB_TYPE_2"/>
    <property type="match status" value="1"/>
</dbReference>
<dbReference type="CDD" id="cd05563">
    <property type="entry name" value="PTS_IIB_ascorbate"/>
    <property type="match status" value="1"/>
</dbReference>
<dbReference type="AlphaFoldDB" id="A0A094PWC1"/>
<dbReference type="InterPro" id="IPR003501">
    <property type="entry name" value="PTS_EIIB_2/3"/>
</dbReference>
<reference evidence="3" key="1">
    <citation type="submission" date="2014-06" db="EMBL/GenBank/DDBJ databases">
        <title>Key roles for freshwater Actinobacteria revealed by deep metagenomic sequencing.</title>
        <authorList>
            <person name="Ghai R."/>
            <person name="Mizuno C.M."/>
            <person name="Picazo A."/>
            <person name="Camacho A."/>
            <person name="Rodriguez-Valera F."/>
        </authorList>
    </citation>
    <scope>NUCLEOTIDE SEQUENCE</scope>
</reference>
<evidence type="ECO:0000313" key="3">
    <source>
        <dbReference type="EMBL" id="KGA16075.1"/>
    </source>
</evidence>
<proteinExistence type="predicted"/>
<accession>A0A094PWC1</accession>
<evidence type="ECO:0000259" key="2">
    <source>
        <dbReference type="PROSITE" id="PS51099"/>
    </source>
</evidence>